<dbReference type="RefSeq" id="WP_193428988.1">
    <property type="nucleotide sequence ID" value="NZ_CBCSIP010000032.1"/>
</dbReference>
<proteinExistence type="predicted"/>
<reference evidence="1 2" key="1">
    <citation type="submission" date="2020-02" db="EMBL/GenBank/DDBJ databases">
        <authorList>
            <person name="Babadi Z.K."/>
            <person name="Risdian C."/>
            <person name="Ebrahimipour G.H."/>
            <person name="Wink J."/>
        </authorList>
    </citation>
    <scope>NUCLEOTIDE SEQUENCE [LARGE SCALE GENOMIC DNA]</scope>
    <source>
        <strain evidence="1 2">ZKHCc1 1396</strain>
    </source>
</reference>
<sequence>MGGWREVKRLAAGGDDAKEKVLQDIFNRWGERKAPVAGAPDWLWELPTPTRPFTNAFGYSFTPDAYWGQIQPRMVAELKYGTNFEPIAVAEALHHAHLLRLIEGGEPIRPILVTQLNYWIRATIAELGNTELRHIEADLLTIDSQTLLWLSAPHAIMSAPALLPEESPLARNWTSLHWFNVEGESGWSWVAHDGGSKTPFIQGPTAMLSKFRNGARYRWVLWTGQLPPLGTKRGQQDWDKAGSYWVWDANADSNKIPPPPLTTD</sequence>
<evidence type="ECO:0000313" key="1">
    <source>
        <dbReference type="EMBL" id="MBE4751791.1"/>
    </source>
</evidence>
<name>A0ABR9PV50_9BACT</name>
<accession>A0ABR9PV50</accession>
<protein>
    <recommendedName>
        <fullName evidence="3">DUF1853 family protein</fullName>
    </recommendedName>
</protein>
<keyword evidence="2" id="KW-1185">Reference proteome</keyword>
<evidence type="ECO:0000313" key="2">
    <source>
        <dbReference type="Proteomes" id="UP001516472"/>
    </source>
</evidence>
<evidence type="ECO:0008006" key="3">
    <source>
        <dbReference type="Google" id="ProtNLM"/>
    </source>
</evidence>
<dbReference type="Proteomes" id="UP001516472">
    <property type="component" value="Unassembled WGS sequence"/>
</dbReference>
<dbReference type="EMBL" id="JAAIYO010000009">
    <property type="protein sequence ID" value="MBE4751791.1"/>
    <property type="molecule type" value="Genomic_DNA"/>
</dbReference>
<gene>
    <name evidence="1" type="ORF">G4177_26835</name>
</gene>
<comment type="caution">
    <text evidence="1">The sequence shown here is derived from an EMBL/GenBank/DDBJ whole genome shotgun (WGS) entry which is preliminary data.</text>
</comment>
<organism evidence="1 2">
    <name type="scientific">Corallococcus soli</name>
    <dbReference type="NCBI Taxonomy" id="2710757"/>
    <lineage>
        <taxon>Bacteria</taxon>
        <taxon>Pseudomonadati</taxon>
        <taxon>Myxococcota</taxon>
        <taxon>Myxococcia</taxon>
        <taxon>Myxococcales</taxon>
        <taxon>Cystobacterineae</taxon>
        <taxon>Myxococcaceae</taxon>
        <taxon>Corallococcus</taxon>
    </lineage>
</organism>